<evidence type="ECO:0000313" key="2">
    <source>
        <dbReference type="Proteomes" id="UP000178421"/>
    </source>
</evidence>
<sequence>MTQTQDEQRYVCRVCGYRNPDHNPFYSENGGPEYGICACCGRESGYEDTTPEAAEMNRRRWIQEGTKWFHPELKPENWDLAEQLRRIGVELKDYQTN</sequence>
<dbReference type="Proteomes" id="UP000178421">
    <property type="component" value="Unassembled WGS sequence"/>
</dbReference>
<comment type="caution">
    <text evidence="1">The sequence shown here is derived from an EMBL/GenBank/DDBJ whole genome shotgun (WGS) entry which is preliminary data.</text>
</comment>
<organism evidence="1 2">
    <name type="scientific">Candidatus Wildermuthbacteria bacterium RIFCSPLOWO2_01_FULL_48_29</name>
    <dbReference type="NCBI Taxonomy" id="1802462"/>
    <lineage>
        <taxon>Bacteria</taxon>
        <taxon>Candidatus Wildermuthiibacteriota</taxon>
    </lineage>
</organism>
<gene>
    <name evidence="1" type="ORF">A2940_01610</name>
</gene>
<proteinExistence type="predicted"/>
<accession>A0A1G2RKU0</accession>
<evidence type="ECO:0008006" key="3">
    <source>
        <dbReference type="Google" id="ProtNLM"/>
    </source>
</evidence>
<protein>
    <recommendedName>
        <fullName evidence="3">Rubredoxin-like domain-containing protein</fullName>
    </recommendedName>
</protein>
<reference evidence="1 2" key="1">
    <citation type="journal article" date="2016" name="Nat. Commun.">
        <title>Thousands of microbial genomes shed light on interconnected biogeochemical processes in an aquifer system.</title>
        <authorList>
            <person name="Anantharaman K."/>
            <person name="Brown C.T."/>
            <person name="Hug L.A."/>
            <person name="Sharon I."/>
            <person name="Castelle C.J."/>
            <person name="Probst A.J."/>
            <person name="Thomas B.C."/>
            <person name="Singh A."/>
            <person name="Wilkins M.J."/>
            <person name="Karaoz U."/>
            <person name="Brodie E.L."/>
            <person name="Williams K.H."/>
            <person name="Hubbard S.S."/>
            <person name="Banfield J.F."/>
        </authorList>
    </citation>
    <scope>NUCLEOTIDE SEQUENCE [LARGE SCALE GENOMIC DNA]</scope>
</reference>
<dbReference type="EMBL" id="MHUH01000018">
    <property type="protein sequence ID" value="OHA73465.1"/>
    <property type="molecule type" value="Genomic_DNA"/>
</dbReference>
<name>A0A1G2RKU0_9BACT</name>
<dbReference type="AlphaFoldDB" id="A0A1G2RKU0"/>
<evidence type="ECO:0000313" key="1">
    <source>
        <dbReference type="EMBL" id="OHA73465.1"/>
    </source>
</evidence>